<dbReference type="STRING" id="1679444.PYTT_1395"/>
<feature type="compositionally biased region" description="Basic and acidic residues" evidence="2">
    <location>
        <begin position="310"/>
        <end position="323"/>
    </location>
</feature>
<organism evidence="3 4">
    <name type="scientific">Akkermansia glycaniphila</name>
    <dbReference type="NCBI Taxonomy" id="1679444"/>
    <lineage>
        <taxon>Bacteria</taxon>
        <taxon>Pseudomonadati</taxon>
        <taxon>Verrucomicrobiota</taxon>
        <taxon>Verrucomicrobiia</taxon>
        <taxon>Verrucomicrobiales</taxon>
        <taxon>Akkermansiaceae</taxon>
        <taxon>Akkermansia</taxon>
    </lineage>
</organism>
<dbReference type="Proteomes" id="UP000176204">
    <property type="component" value="Chromosome I"/>
</dbReference>
<dbReference type="PATRIC" id="fig|1679444.3.peg.1387"/>
<feature type="compositionally biased region" description="Basic and acidic residues" evidence="2">
    <location>
        <begin position="291"/>
        <end position="301"/>
    </location>
</feature>
<keyword evidence="4" id="KW-1185">Reference proteome</keyword>
<keyword evidence="3" id="KW-0472">Membrane</keyword>
<keyword evidence="3" id="KW-0812">Transmembrane</keyword>
<evidence type="ECO:0000256" key="1">
    <source>
        <dbReference type="SAM" id="Coils"/>
    </source>
</evidence>
<gene>
    <name evidence="3" type="ORF">PYTT_1395</name>
</gene>
<reference evidence="4" key="1">
    <citation type="submission" date="2016-09" db="EMBL/GenBank/DDBJ databases">
        <authorList>
            <person name="Koehorst J."/>
        </authorList>
    </citation>
    <scope>NUCLEOTIDE SEQUENCE [LARGE SCALE GENOMIC DNA]</scope>
</reference>
<keyword evidence="1" id="KW-0175">Coiled coil</keyword>
<feature type="region of interest" description="Disordered" evidence="2">
    <location>
        <begin position="291"/>
        <end position="323"/>
    </location>
</feature>
<evidence type="ECO:0000313" key="3">
    <source>
        <dbReference type="EMBL" id="SEH87723.1"/>
    </source>
</evidence>
<feature type="coiled-coil region" evidence="1">
    <location>
        <begin position="147"/>
        <end position="215"/>
    </location>
</feature>
<sequence>MSTDPNIKITIASAYDPTGTNQAQAALRQTQAAAAGIGNETITDMNFADELEAAGKAAGDAAKEAKTLGDTITDAGRKGKTAATDIVSGFGKAPNIIQTSTGAVGRMASGFNTVMGLARGLLGKLGQLGLAYSLLRGMYDFFTKSQREAIAQKNKDLEASIDKAKDLQKELNDLIEKNRLLNEQQERQERWDSLMNSYQSQTAELQKQLEITRARAAVEAEIKGLGMQAKKYELDNRRDRGEITAFEHLQETRKLEDEELQAKHASELAEANTELDNLREQSKKTAETIKDLNQESERLDQGKAGALTPEQRKQHEINQKKNEAYALTREKALAEGSIGVMDRYQVRREAELGRAEAKKFEDAIKRSDAWYKAEGRGGNYESYIKAKEDIQGKKTQAYANANQLMGRIQEKNKTVDAIKKKQQAETDAVIGNRQVVDQTVAAKAADDFAIKEAVGTLTSERNILKEATQGLADAARIDAEEISKQAEAMNEIAADAAKLGNSGKDAQKLMADFQRLASSGDLSGQQATLAEMGSKLELLLNNGTFDKTQYDTLSKILEHMNSMAGYQLRAKDNEAKITEIDQKIAQIETLPILKRNLLADESGSQAMAEVYSSHLKGLQQQVEAGSEAERAVADSLNDLSDGYLDTQEAQRMADNAERLLQSHDAAAQQIGGFLKTVVSSYGEASSILQDTRFQVSSARAQMESIRAKNNQAYTAK</sequence>
<dbReference type="EMBL" id="LT629973">
    <property type="protein sequence ID" value="SEH87723.1"/>
    <property type="molecule type" value="Genomic_DNA"/>
</dbReference>
<name>A0A1C7PF49_9BACT</name>
<dbReference type="RefSeq" id="WP_067771740.1">
    <property type="nucleotide sequence ID" value="NZ_LIGX01000001.1"/>
</dbReference>
<dbReference type="AlphaFoldDB" id="A0A1C7PF49"/>
<evidence type="ECO:0000256" key="2">
    <source>
        <dbReference type="SAM" id="MobiDB-lite"/>
    </source>
</evidence>
<protein>
    <submittedName>
        <fullName evidence="3">Polyprotein glycoprotein m g2 transmembrane nonstructural membrane contains: signal</fullName>
    </submittedName>
</protein>
<dbReference type="KEGG" id="agl:PYTT_1395"/>
<accession>A0A1C7PF49</accession>
<proteinExistence type="predicted"/>
<evidence type="ECO:0000313" key="4">
    <source>
        <dbReference type="Proteomes" id="UP000176204"/>
    </source>
</evidence>